<gene>
    <name evidence="2" type="ORF">Tcan_09253</name>
</gene>
<organism evidence="2 3">
    <name type="scientific">Toxocara canis</name>
    <name type="common">Canine roundworm</name>
    <dbReference type="NCBI Taxonomy" id="6265"/>
    <lineage>
        <taxon>Eukaryota</taxon>
        <taxon>Metazoa</taxon>
        <taxon>Ecdysozoa</taxon>
        <taxon>Nematoda</taxon>
        <taxon>Chromadorea</taxon>
        <taxon>Rhabditida</taxon>
        <taxon>Spirurina</taxon>
        <taxon>Ascaridomorpha</taxon>
        <taxon>Ascaridoidea</taxon>
        <taxon>Toxocaridae</taxon>
        <taxon>Toxocara</taxon>
    </lineage>
</organism>
<name>A0A0B2VMP6_TOXCA</name>
<evidence type="ECO:0000313" key="2">
    <source>
        <dbReference type="EMBL" id="KHN82300.1"/>
    </source>
</evidence>
<dbReference type="STRING" id="6265.A0A0B2VMP6"/>
<comment type="caution">
    <text evidence="2">The sequence shown here is derived from an EMBL/GenBank/DDBJ whole genome shotgun (WGS) entry which is preliminary data.</text>
</comment>
<proteinExistence type="predicted"/>
<dbReference type="OrthoDB" id="10624057at2759"/>
<protein>
    <submittedName>
        <fullName evidence="2">Uncharacterized protein</fullName>
    </submittedName>
</protein>
<evidence type="ECO:0000313" key="3">
    <source>
        <dbReference type="Proteomes" id="UP000031036"/>
    </source>
</evidence>
<evidence type="ECO:0000256" key="1">
    <source>
        <dbReference type="SAM" id="MobiDB-lite"/>
    </source>
</evidence>
<feature type="compositionally biased region" description="Low complexity" evidence="1">
    <location>
        <begin position="16"/>
        <end position="28"/>
    </location>
</feature>
<dbReference type="Proteomes" id="UP000031036">
    <property type="component" value="Unassembled WGS sequence"/>
</dbReference>
<dbReference type="EMBL" id="JPKZ01001384">
    <property type="protein sequence ID" value="KHN82300.1"/>
    <property type="molecule type" value="Genomic_DNA"/>
</dbReference>
<reference evidence="2 3" key="1">
    <citation type="submission" date="2014-11" db="EMBL/GenBank/DDBJ databases">
        <title>Genetic blueprint of the zoonotic pathogen Toxocara canis.</title>
        <authorList>
            <person name="Zhu X.-Q."/>
            <person name="Korhonen P.K."/>
            <person name="Cai H."/>
            <person name="Young N.D."/>
            <person name="Nejsum P."/>
            <person name="von Samson-Himmelstjerna G."/>
            <person name="Boag P.R."/>
            <person name="Tan P."/>
            <person name="Li Q."/>
            <person name="Min J."/>
            <person name="Yang Y."/>
            <person name="Wang X."/>
            <person name="Fang X."/>
            <person name="Hall R.S."/>
            <person name="Hofmann A."/>
            <person name="Sternberg P.W."/>
            <person name="Jex A.R."/>
            <person name="Gasser R.B."/>
        </authorList>
    </citation>
    <scope>NUCLEOTIDE SEQUENCE [LARGE SCALE GENOMIC DNA]</scope>
    <source>
        <strain evidence="2">PN_DK_2014</strain>
    </source>
</reference>
<accession>A0A0B2VMP6</accession>
<feature type="region of interest" description="Disordered" evidence="1">
    <location>
        <begin position="1"/>
        <end position="31"/>
    </location>
</feature>
<keyword evidence="3" id="KW-1185">Reference proteome</keyword>
<sequence>MGDQIVTDPPSQPNRFSNSFAIASSSNGSDKDRGYTIVVPANVCFGGVSMQLDLKIDQKTLAAASDISKAVEEAVSTHFNSANPTTTTVCTQSGASSATVARRVVRVPSSTQSQLSFSISEPSTINGSTRMDCDCSNQNSSMRSTLPPYLFVQFVCALAPHRHDGYLADIGVSYITV</sequence>
<dbReference type="AlphaFoldDB" id="A0A0B2VMP6"/>